<evidence type="ECO:0000313" key="4">
    <source>
        <dbReference type="EMBL" id="RKT82983.1"/>
    </source>
</evidence>
<dbReference type="Pfam" id="PF20014">
    <property type="entry name" value="GAP1-M"/>
    <property type="match status" value="1"/>
</dbReference>
<reference evidence="5 6" key="1">
    <citation type="submission" date="2016-10" db="EMBL/GenBank/DDBJ databases">
        <authorList>
            <person name="de Groot N.N."/>
        </authorList>
    </citation>
    <scope>NUCLEOTIDE SEQUENCE [LARGE SCALE GENOMIC DNA]</scope>
    <source>
        <strain evidence="5 6">CPCC 201259</strain>
    </source>
</reference>
<evidence type="ECO:0000313" key="5">
    <source>
        <dbReference type="EMBL" id="SFN16543.1"/>
    </source>
</evidence>
<dbReference type="RefSeq" id="WP_093149955.1">
    <property type="nucleotide sequence ID" value="NZ_FOUP01000003.1"/>
</dbReference>
<feature type="domain" description="GTPase-associated protein 1 N-terminal" evidence="1">
    <location>
        <begin position="6"/>
        <end position="138"/>
    </location>
</feature>
<dbReference type="InterPro" id="IPR049532">
    <property type="entry name" value="GAP1-like_C"/>
</dbReference>
<keyword evidence="7" id="KW-1185">Reference proteome</keyword>
<dbReference type="AlphaFoldDB" id="A0A1I4WTM0"/>
<dbReference type="InterPro" id="IPR045401">
    <property type="entry name" value="GAP1-M"/>
</dbReference>
<name>A0A1I4WTM0_9PSEU</name>
<dbReference type="Pfam" id="PF20052">
    <property type="entry name" value="GAP1-C"/>
    <property type="match status" value="1"/>
</dbReference>
<evidence type="ECO:0000259" key="3">
    <source>
        <dbReference type="Pfam" id="PF20052"/>
    </source>
</evidence>
<dbReference type="STRING" id="455193.SAMN05421805_10342"/>
<evidence type="ECO:0000313" key="6">
    <source>
        <dbReference type="Proteomes" id="UP000199398"/>
    </source>
</evidence>
<dbReference type="EMBL" id="FOUP01000003">
    <property type="protein sequence ID" value="SFN16543.1"/>
    <property type="molecule type" value="Genomic_DNA"/>
</dbReference>
<reference evidence="4 7" key="2">
    <citation type="submission" date="2018-10" db="EMBL/GenBank/DDBJ databases">
        <title>Sequencing the genomes of 1000 actinobacteria strains.</title>
        <authorList>
            <person name="Klenk H.-P."/>
        </authorList>
    </citation>
    <scope>NUCLEOTIDE SEQUENCE [LARGE SCALE GENOMIC DNA]</scope>
    <source>
        <strain evidence="4 7">DSM 45119</strain>
    </source>
</reference>
<accession>A0A1I4WTM0</accession>
<evidence type="ECO:0000313" key="7">
    <source>
        <dbReference type="Proteomes" id="UP000270697"/>
    </source>
</evidence>
<evidence type="ECO:0000259" key="1">
    <source>
        <dbReference type="Pfam" id="PF20013"/>
    </source>
</evidence>
<dbReference type="EMBL" id="RBXX01000002">
    <property type="protein sequence ID" value="RKT82983.1"/>
    <property type="molecule type" value="Genomic_DNA"/>
</dbReference>
<dbReference type="InterPro" id="IPR045402">
    <property type="entry name" value="GAP1-N2"/>
</dbReference>
<evidence type="ECO:0000259" key="2">
    <source>
        <dbReference type="Pfam" id="PF20014"/>
    </source>
</evidence>
<dbReference type="OrthoDB" id="3595182at2"/>
<dbReference type="Proteomes" id="UP000199398">
    <property type="component" value="Unassembled WGS sequence"/>
</dbReference>
<feature type="domain" description="GTPase-associated protein 1-like C-terminal" evidence="3">
    <location>
        <begin position="274"/>
        <end position="768"/>
    </location>
</feature>
<dbReference type="Pfam" id="PF20013">
    <property type="entry name" value="GAP1-N2"/>
    <property type="match status" value="1"/>
</dbReference>
<gene>
    <name evidence="4" type="ORF">ATL45_1248</name>
    <name evidence="5" type="ORF">SAMN05421805_10342</name>
</gene>
<protein>
    <submittedName>
        <fullName evidence="5">Uncharacterized protein</fullName>
    </submittedName>
</protein>
<organism evidence="5 6">
    <name type="scientific">Saccharopolyspora antimicrobica</name>
    <dbReference type="NCBI Taxonomy" id="455193"/>
    <lineage>
        <taxon>Bacteria</taxon>
        <taxon>Bacillati</taxon>
        <taxon>Actinomycetota</taxon>
        <taxon>Actinomycetes</taxon>
        <taxon>Pseudonocardiales</taxon>
        <taxon>Pseudonocardiaceae</taxon>
        <taxon>Saccharopolyspora</taxon>
    </lineage>
</organism>
<sequence length="798" mass="87449">MSAREFHSLYYTDCGPGQGLRGGAGFQFQAVSPDTTDEMMTVVQRSTLYEAPVGWMREKRPVEDYPPSLVHVHNGVYATARGVYLGAETGGVREGNQFTHALVTTNAQLYGPIRPAQLWDAPWWVEEPAPSTECPAVPAEPEAGPFGVEALREWVLGQQNGELWLLAVHSAVDRVHDEGAPRVVFISEDPAAVMRWIAAATLLLPQERALRVGFRVFATNPQFSEQEVLALHPDWAGSLAEPERHTDFTVFNLVTGKHREAEASDSALHWVSRFLRADPYDVVDAIELSHQFACGRGAARPSNGDRLAAGVLALEEPVSGQESAMALAEWLAAPPAVSAADVLEPVLAAVLAAEPGVPVLARLAGIDLEQAGQVRFALLRAEIGEIIRGTPAGDRAPLAESRWRRDEVERATRLVEGAAGAVLPERMDLLLRTAARFGVQPRLGNFAEPAARFVEWWAQHPHAGVDPSSWTCGAEFVDLLRDVLARRLEGPWGDEVAAAIKERWWRLLAPTVSDPFMPLDAAVASAAVAAGGSVRQETIEVFRGLLRKPEQPGTGEAVYDALFGESAPTLVELSAFLAELPSTAVSDALAQRAFGVLGKAKVSGRYLDVLRVLSHHLGDRQDLRKLWEDDGRLRAWLSTLRRKGAEAGSPGEIAEQVLAARAGKVVEALLACPPRAATELVVSSGEQLQQTLVRELPAVWNDENADPDLRDRAVVLAFVAAWSDDATGTVRAAFDRELEAWMHAHKQSDFRRISKLLRSIEAEHATVWHEWLRETAQRKPKQARTRQVARRFFGRRER</sequence>
<dbReference type="Proteomes" id="UP000270697">
    <property type="component" value="Unassembled WGS sequence"/>
</dbReference>
<proteinExistence type="predicted"/>
<feature type="domain" description="GTPase-associated protein 1 middle" evidence="2">
    <location>
        <begin position="153"/>
        <end position="254"/>
    </location>
</feature>